<dbReference type="EMBL" id="LFYR01000932">
    <property type="protein sequence ID" value="KMZ67099.1"/>
    <property type="molecule type" value="Genomic_DNA"/>
</dbReference>
<comment type="caution">
    <text evidence="2">The sequence shown here is derived from an EMBL/GenBank/DDBJ whole genome shotgun (WGS) entry which is preliminary data.</text>
</comment>
<dbReference type="SUPFAM" id="SSF52047">
    <property type="entry name" value="RNI-like"/>
    <property type="match status" value="1"/>
</dbReference>
<protein>
    <recommendedName>
        <fullName evidence="1">F-box domain-containing protein</fullName>
    </recommendedName>
</protein>
<keyword evidence="3" id="KW-1185">Reference proteome</keyword>
<evidence type="ECO:0000259" key="1">
    <source>
        <dbReference type="PROSITE" id="PS50181"/>
    </source>
</evidence>
<accession>A0A0K9PDS4</accession>
<dbReference type="PROSITE" id="PS50181">
    <property type="entry name" value="FBOX"/>
    <property type="match status" value="1"/>
</dbReference>
<dbReference type="AlphaFoldDB" id="A0A0K9PDS4"/>
<dbReference type="Gene3D" id="3.80.10.10">
    <property type="entry name" value="Ribonuclease Inhibitor"/>
    <property type="match status" value="1"/>
</dbReference>
<dbReference type="InterPro" id="IPR032675">
    <property type="entry name" value="LRR_dom_sf"/>
</dbReference>
<dbReference type="InterPro" id="IPR001810">
    <property type="entry name" value="F-box_dom"/>
</dbReference>
<dbReference type="GO" id="GO:1905761">
    <property type="term" value="F:SCF ubiquitin ligase complex binding"/>
    <property type="evidence" value="ECO:0000318"/>
    <property type="project" value="GO_Central"/>
</dbReference>
<organism evidence="2 3">
    <name type="scientific">Zostera marina</name>
    <name type="common">Eelgrass</name>
    <dbReference type="NCBI Taxonomy" id="29655"/>
    <lineage>
        <taxon>Eukaryota</taxon>
        <taxon>Viridiplantae</taxon>
        <taxon>Streptophyta</taxon>
        <taxon>Embryophyta</taxon>
        <taxon>Tracheophyta</taxon>
        <taxon>Spermatophyta</taxon>
        <taxon>Magnoliopsida</taxon>
        <taxon>Liliopsida</taxon>
        <taxon>Zosteraceae</taxon>
        <taxon>Zostera</taxon>
    </lineage>
</organism>
<dbReference type="Proteomes" id="UP000036987">
    <property type="component" value="Unassembled WGS sequence"/>
</dbReference>
<dbReference type="SUPFAM" id="SSF81383">
    <property type="entry name" value="F-box domain"/>
    <property type="match status" value="1"/>
</dbReference>
<feature type="domain" description="F-box" evidence="1">
    <location>
        <begin position="14"/>
        <end position="61"/>
    </location>
</feature>
<dbReference type="OMA" id="EEFICEK"/>
<dbReference type="PANTHER" id="PTHR38926">
    <property type="entry name" value="F-BOX DOMAIN CONTAINING PROTEIN, EXPRESSED"/>
    <property type="match status" value="1"/>
</dbReference>
<dbReference type="PANTHER" id="PTHR38926:SF2">
    <property type="entry name" value="F-BOX_LRR-REPEAT PROTEIN 21-RELATED"/>
    <property type="match status" value="1"/>
</dbReference>
<evidence type="ECO:0000313" key="3">
    <source>
        <dbReference type="Proteomes" id="UP000036987"/>
    </source>
</evidence>
<dbReference type="STRING" id="29655.A0A0K9PDS4"/>
<dbReference type="InterPro" id="IPR036047">
    <property type="entry name" value="F-box-like_dom_sf"/>
</dbReference>
<evidence type="ECO:0000313" key="2">
    <source>
        <dbReference type="EMBL" id="KMZ67099.1"/>
    </source>
</evidence>
<proteinExistence type="predicted"/>
<dbReference type="Gene3D" id="1.20.1280.50">
    <property type="match status" value="1"/>
</dbReference>
<sequence length="246" mass="28315">MDGHTNNFLLPKDIRDWAGLPWNILLEIFINVGAVCLFSSVQSVCQEWQRLANEPQIWRRVCINHKDLLLYKGLVRNNIHFGTSNIEMLELAVVDRSKGCLEEFICEKSIYLFPSPCRLLQRIAERFNADERDFIEACKYFPLLKVLDCVNTKFTEVGIESIGRSCPNLKHFGFGNNLLIESQYELNNSLALAVTKNMRGLHKLKIGEDMMDDDGLLTILDACSHLQLLIVRNYLHLKFGKILKRS</sequence>
<gene>
    <name evidence="2" type="ORF">ZOSMA_27G01540</name>
</gene>
<reference evidence="3" key="1">
    <citation type="journal article" date="2016" name="Nature">
        <title>The genome of the seagrass Zostera marina reveals angiosperm adaptation to the sea.</title>
        <authorList>
            <person name="Olsen J.L."/>
            <person name="Rouze P."/>
            <person name="Verhelst B."/>
            <person name="Lin Y.-C."/>
            <person name="Bayer T."/>
            <person name="Collen J."/>
            <person name="Dattolo E."/>
            <person name="De Paoli E."/>
            <person name="Dittami S."/>
            <person name="Maumus F."/>
            <person name="Michel G."/>
            <person name="Kersting A."/>
            <person name="Lauritano C."/>
            <person name="Lohaus R."/>
            <person name="Toepel M."/>
            <person name="Tonon T."/>
            <person name="Vanneste K."/>
            <person name="Amirebrahimi M."/>
            <person name="Brakel J."/>
            <person name="Bostroem C."/>
            <person name="Chovatia M."/>
            <person name="Grimwood J."/>
            <person name="Jenkins J.W."/>
            <person name="Jueterbock A."/>
            <person name="Mraz A."/>
            <person name="Stam W.T."/>
            <person name="Tice H."/>
            <person name="Bornberg-Bauer E."/>
            <person name="Green P.J."/>
            <person name="Pearson G.A."/>
            <person name="Procaccini G."/>
            <person name="Duarte C.M."/>
            <person name="Schmutz J."/>
            <person name="Reusch T.B.H."/>
            <person name="Van de Peer Y."/>
        </authorList>
    </citation>
    <scope>NUCLEOTIDE SEQUENCE [LARGE SCALE GENOMIC DNA]</scope>
    <source>
        <strain evidence="3">cv. Finnish</strain>
    </source>
</reference>
<dbReference type="Pfam" id="PF12937">
    <property type="entry name" value="F-box-like"/>
    <property type="match status" value="1"/>
</dbReference>
<dbReference type="OrthoDB" id="635824at2759"/>
<name>A0A0K9PDS4_ZOSMR</name>